<dbReference type="PROSITE" id="PS51318">
    <property type="entry name" value="TAT"/>
    <property type="match status" value="1"/>
</dbReference>
<dbReference type="AlphaFoldDB" id="A0A8H9LVQ3"/>
<accession>A0A8H9LVQ3</accession>
<gene>
    <name evidence="3" type="ORF">GCM10010502_68420</name>
</gene>
<dbReference type="InterPro" id="IPR006311">
    <property type="entry name" value="TAT_signal"/>
</dbReference>
<reference evidence="3" key="1">
    <citation type="journal article" date="2014" name="Int. J. Syst. Evol. Microbiol.">
        <title>Complete genome sequence of Corynebacterium casei LMG S-19264T (=DSM 44701T), isolated from a smear-ripened cheese.</title>
        <authorList>
            <consortium name="US DOE Joint Genome Institute (JGI-PGF)"/>
            <person name="Walter F."/>
            <person name="Albersmeier A."/>
            <person name="Kalinowski J."/>
            <person name="Ruckert C."/>
        </authorList>
    </citation>
    <scope>NUCLEOTIDE SEQUENCE</scope>
    <source>
        <strain evidence="3">JCM 4434</strain>
    </source>
</reference>
<feature type="chain" id="PRO_5039115200" description="Sugar ABC transporter substrate-binding protein" evidence="2">
    <location>
        <begin position="27"/>
        <end position="431"/>
    </location>
</feature>
<protein>
    <recommendedName>
        <fullName evidence="5">Sugar ABC transporter substrate-binding protein</fullName>
    </recommendedName>
</protein>
<proteinExistence type="inferred from homology"/>
<dbReference type="OrthoDB" id="8663148at2"/>
<dbReference type="SUPFAM" id="SSF53850">
    <property type="entry name" value="Periplasmic binding protein-like II"/>
    <property type="match status" value="1"/>
</dbReference>
<comment type="similarity">
    <text evidence="1">Belongs to the bacterial solute-binding protein 1 family.</text>
</comment>
<dbReference type="GeneID" id="97489737"/>
<reference evidence="3" key="2">
    <citation type="submission" date="2020-09" db="EMBL/GenBank/DDBJ databases">
        <authorList>
            <person name="Sun Q."/>
            <person name="Ohkuma M."/>
        </authorList>
    </citation>
    <scope>NUCLEOTIDE SEQUENCE</scope>
    <source>
        <strain evidence="3">JCM 4434</strain>
    </source>
</reference>
<evidence type="ECO:0000256" key="1">
    <source>
        <dbReference type="ARBA" id="ARBA00008520"/>
    </source>
</evidence>
<evidence type="ECO:0000313" key="3">
    <source>
        <dbReference type="EMBL" id="GGV04035.1"/>
    </source>
</evidence>
<dbReference type="PANTHER" id="PTHR43649:SF31">
    <property type="entry name" value="SN-GLYCEROL-3-PHOSPHATE-BINDING PERIPLASMIC PROTEIN UGPB"/>
    <property type="match status" value="1"/>
</dbReference>
<comment type="caution">
    <text evidence="3">The sequence shown here is derived from an EMBL/GenBank/DDBJ whole genome shotgun (WGS) entry which is preliminary data.</text>
</comment>
<dbReference type="PROSITE" id="PS51257">
    <property type="entry name" value="PROKAR_LIPOPROTEIN"/>
    <property type="match status" value="1"/>
</dbReference>
<dbReference type="Proteomes" id="UP000610124">
    <property type="component" value="Unassembled WGS sequence"/>
</dbReference>
<dbReference type="Gene3D" id="3.40.190.10">
    <property type="entry name" value="Periplasmic binding protein-like II"/>
    <property type="match status" value="2"/>
</dbReference>
<organism evidence="3 4">
    <name type="scientific">Kitasatospora aureofaciens</name>
    <name type="common">Streptomyces aureofaciens</name>
    <dbReference type="NCBI Taxonomy" id="1894"/>
    <lineage>
        <taxon>Bacteria</taxon>
        <taxon>Bacillati</taxon>
        <taxon>Actinomycetota</taxon>
        <taxon>Actinomycetes</taxon>
        <taxon>Kitasatosporales</taxon>
        <taxon>Streptomycetaceae</taxon>
        <taxon>Kitasatospora</taxon>
    </lineage>
</organism>
<keyword evidence="2" id="KW-0732">Signal</keyword>
<dbReference type="InterPro" id="IPR050490">
    <property type="entry name" value="Bact_solute-bd_prot1"/>
</dbReference>
<dbReference type="EMBL" id="BMUB01000032">
    <property type="protein sequence ID" value="GGV04035.1"/>
    <property type="molecule type" value="Genomic_DNA"/>
</dbReference>
<evidence type="ECO:0000313" key="4">
    <source>
        <dbReference type="Proteomes" id="UP000610124"/>
    </source>
</evidence>
<dbReference type="RefSeq" id="WP_141763792.1">
    <property type="nucleotide sequence ID" value="NZ_BMUB01000032.1"/>
</dbReference>
<sequence>MGRTTMSARRVVGAATAAALALGASACGGSGDGAKASGGFTYWSMWRADEPQAKVLKAAIDDFTAATGAKVNITWAGRDIAKKIGPAIAANQAPDLWDESDDKVYGTTAAADQALDLSPVLQLQVPGEDFPVSQVLPAKYFDMLPKDPSGSNHYVIPYEIVTNAMFYNAADPAIAAAMPSPPTDWAGLLKVCDALKAAGKACIASEGEDPWSNALYFDYLLNGAGVNVSQLAADKSGATWDAPAVLTAAQQVEQLVKGGHLIEGYDATKYPTQETNWASGKAAFYMDGNYVTAEVAKQVPAGWKMASMLPPTAKTPDANLIGFASPKRAKNAAAAQKFIAFFLQKKHLAGISTTALNLTPRADIPAPAELADVQKALDAPAVRLGFDGVSGSWLPKVLNENYLDLWHGKTTAAQFVAKCKADQVSYWQTQG</sequence>
<dbReference type="PANTHER" id="PTHR43649">
    <property type="entry name" value="ARABINOSE-BINDING PROTEIN-RELATED"/>
    <property type="match status" value="1"/>
</dbReference>
<name>A0A8H9LVQ3_KITAU</name>
<evidence type="ECO:0008006" key="5">
    <source>
        <dbReference type="Google" id="ProtNLM"/>
    </source>
</evidence>
<feature type="signal peptide" evidence="2">
    <location>
        <begin position="1"/>
        <end position="26"/>
    </location>
</feature>
<evidence type="ECO:0000256" key="2">
    <source>
        <dbReference type="SAM" id="SignalP"/>
    </source>
</evidence>